<dbReference type="SUPFAM" id="SSF47413">
    <property type="entry name" value="lambda repressor-like DNA-binding domains"/>
    <property type="match status" value="1"/>
</dbReference>
<comment type="caution">
    <text evidence="7">The sequence shown here is derived from an EMBL/GenBank/DDBJ whole genome shotgun (WGS) entry which is preliminary data.</text>
</comment>
<dbReference type="OrthoDB" id="9789891at2"/>
<dbReference type="PROSITE" id="PS00356">
    <property type="entry name" value="HTH_LACI_1"/>
    <property type="match status" value="1"/>
</dbReference>
<dbReference type="Proteomes" id="UP000247523">
    <property type="component" value="Unassembled WGS sequence"/>
</dbReference>
<dbReference type="Proteomes" id="UP000216411">
    <property type="component" value="Unassembled WGS sequence"/>
</dbReference>
<evidence type="ECO:0000313" key="8">
    <source>
        <dbReference type="Proteomes" id="UP000216411"/>
    </source>
</evidence>
<keyword evidence="2" id="KW-0238">DNA-binding</keyword>
<keyword evidence="1" id="KW-0805">Transcription regulation</keyword>
<protein>
    <submittedName>
        <fullName evidence="7">LacI family transcriptional regulator</fullName>
    </submittedName>
</protein>
<dbReference type="InterPro" id="IPR046335">
    <property type="entry name" value="LacI/GalR-like_sensor"/>
</dbReference>
<evidence type="ECO:0000313" key="7">
    <source>
        <dbReference type="EMBL" id="RDY31627.1"/>
    </source>
</evidence>
<dbReference type="RefSeq" id="WP_094378473.1">
    <property type="nucleotide sequence ID" value="NZ_NOKA02000012.1"/>
</dbReference>
<organism evidence="7 8">
    <name type="scientific">Lachnotalea glycerini</name>
    <dbReference type="NCBI Taxonomy" id="1763509"/>
    <lineage>
        <taxon>Bacteria</taxon>
        <taxon>Bacillati</taxon>
        <taxon>Bacillota</taxon>
        <taxon>Clostridia</taxon>
        <taxon>Lachnospirales</taxon>
        <taxon>Lachnospiraceae</taxon>
        <taxon>Lachnotalea</taxon>
    </lineage>
</organism>
<dbReference type="EMBL" id="NOKA02000012">
    <property type="protein sequence ID" value="RDY31627.1"/>
    <property type="molecule type" value="Genomic_DNA"/>
</dbReference>
<accession>A0A255I8N2</accession>
<dbReference type="PROSITE" id="PS50932">
    <property type="entry name" value="HTH_LACI_2"/>
    <property type="match status" value="1"/>
</dbReference>
<dbReference type="GO" id="GO:0003700">
    <property type="term" value="F:DNA-binding transcription factor activity"/>
    <property type="evidence" value="ECO:0007669"/>
    <property type="project" value="TreeGrafter"/>
</dbReference>
<dbReference type="Gene3D" id="1.10.260.40">
    <property type="entry name" value="lambda repressor-like DNA-binding domains"/>
    <property type="match status" value="1"/>
</dbReference>
<dbReference type="PANTHER" id="PTHR30146">
    <property type="entry name" value="LACI-RELATED TRANSCRIPTIONAL REPRESSOR"/>
    <property type="match status" value="1"/>
</dbReference>
<feature type="domain" description="HTH lacI-type" evidence="4">
    <location>
        <begin position="2"/>
        <end position="57"/>
    </location>
</feature>
<dbReference type="PANTHER" id="PTHR30146:SF24">
    <property type="entry name" value="XYLOSE OPERON REGULATORY PROTEIN"/>
    <property type="match status" value="1"/>
</dbReference>
<evidence type="ECO:0000259" key="5">
    <source>
        <dbReference type="PROSITE" id="PS50943"/>
    </source>
</evidence>
<reference evidence="7 8" key="1">
    <citation type="journal article" date="2017" name="Genome Announc.">
        <title>Draft Genome Sequence of a Sporulating and Motile Strain of Lachnotalea glycerini Isolated from Water in Quebec City, Canada.</title>
        <authorList>
            <person name="Maheux A.F."/>
            <person name="Boudreau D.K."/>
            <person name="Berube E."/>
            <person name="Boissinot M."/>
            <person name="Raymond F."/>
            <person name="Brodeur S."/>
            <person name="Corbeil J."/>
            <person name="Isabel S."/>
            <person name="Omar R.F."/>
            <person name="Bergeron M.G."/>
        </authorList>
    </citation>
    <scope>NUCLEOTIDE SEQUENCE [LARGE SCALE GENOMIC DNA]</scope>
    <source>
        <strain evidence="7 8">CCRI-19302</strain>
    </source>
</reference>
<evidence type="ECO:0000313" key="9">
    <source>
        <dbReference type="Proteomes" id="UP000247523"/>
    </source>
</evidence>
<evidence type="ECO:0000256" key="3">
    <source>
        <dbReference type="ARBA" id="ARBA00023163"/>
    </source>
</evidence>
<sequence length="340" mass="37817">MATLKDIAKEAGVSIMTVSNVINGKYSKVSSKTITLIQELVKKYNYVPNLSARSLSMKSSKLIAVFINTYEVKQNLFKDPYISELFGELESLIRQYGYYAIIRSIETIENVSTILQNWNVDGAIFISQQTEEEMNQILKNSKCPIVFIDSYNKTNPKAIMVGVDDYKGGYIATKYLISNGHTNIAFAGCYSETNAIVSHRYQGYRKALKESGIPYNEKNLINTFTRYEDGVNIGRDIANRKYNISAVFAAADLFALGLIEGARINGCVVPNDLSVIGFDNLDLCSLVTPKLTTVSQNVKKKAESAVNLLLNAIKELPIPSQSITLDVQLEVRQTVQKLSN</sequence>
<dbReference type="InterPro" id="IPR010982">
    <property type="entry name" value="Lambda_DNA-bd_dom_sf"/>
</dbReference>
<dbReference type="SMART" id="SM00354">
    <property type="entry name" value="HTH_LACI"/>
    <property type="match status" value="1"/>
</dbReference>
<feature type="domain" description="HTH cro/C1-type" evidence="5">
    <location>
        <begin position="3"/>
        <end position="47"/>
    </location>
</feature>
<dbReference type="PROSITE" id="PS50943">
    <property type="entry name" value="HTH_CROC1"/>
    <property type="match status" value="1"/>
</dbReference>
<dbReference type="Gene3D" id="3.40.50.2300">
    <property type="match status" value="2"/>
</dbReference>
<dbReference type="GO" id="GO:0000976">
    <property type="term" value="F:transcription cis-regulatory region binding"/>
    <property type="evidence" value="ECO:0007669"/>
    <property type="project" value="TreeGrafter"/>
</dbReference>
<dbReference type="CDD" id="cd06267">
    <property type="entry name" value="PBP1_LacI_sugar_binding-like"/>
    <property type="match status" value="1"/>
</dbReference>
<dbReference type="InterPro" id="IPR028082">
    <property type="entry name" value="Peripla_BP_I"/>
</dbReference>
<evidence type="ECO:0000259" key="4">
    <source>
        <dbReference type="PROSITE" id="PS50932"/>
    </source>
</evidence>
<evidence type="ECO:0000256" key="1">
    <source>
        <dbReference type="ARBA" id="ARBA00023015"/>
    </source>
</evidence>
<reference evidence="7" key="3">
    <citation type="submission" date="2018-07" db="EMBL/GenBank/DDBJ databases">
        <authorList>
            <person name="Quirk P.G."/>
            <person name="Krulwich T.A."/>
        </authorList>
    </citation>
    <scope>NUCLEOTIDE SEQUENCE</scope>
    <source>
        <strain evidence="7">CCRI-19302</strain>
    </source>
</reference>
<name>A0A255I8N2_9FIRM</name>
<dbReference type="EMBL" id="QICS01000004">
    <property type="protein sequence ID" value="PXV91211.1"/>
    <property type="molecule type" value="Genomic_DNA"/>
</dbReference>
<gene>
    <name evidence="6" type="ORF">C8E03_104219</name>
    <name evidence="7" type="ORF">CG710_008515</name>
</gene>
<reference evidence="6 9" key="2">
    <citation type="submission" date="2018-05" db="EMBL/GenBank/DDBJ databases">
        <title>Genomic Encyclopedia of Type Strains, Phase IV (KMG-IV): sequencing the most valuable type-strain genomes for metagenomic binning, comparative biology and taxonomic classification.</title>
        <authorList>
            <person name="Goeker M."/>
        </authorList>
    </citation>
    <scope>NUCLEOTIDE SEQUENCE [LARGE SCALE GENOMIC DNA]</scope>
    <source>
        <strain evidence="6 9">DSM 28816</strain>
    </source>
</reference>
<evidence type="ECO:0000256" key="2">
    <source>
        <dbReference type="ARBA" id="ARBA00023125"/>
    </source>
</evidence>
<dbReference type="AlphaFoldDB" id="A0A255I8N2"/>
<keyword evidence="8" id="KW-1185">Reference proteome</keyword>
<dbReference type="InterPro" id="IPR001387">
    <property type="entry name" value="Cro/C1-type_HTH"/>
</dbReference>
<dbReference type="InterPro" id="IPR000843">
    <property type="entry name" value="HTH_LacI"/>
</dbReference>
<evidence type="ECO:0000313" key="6">
    <source>
        <dbReference type="EMBL" id="PXV91211.1"/>
    </source>
</evidence>
<keyword evidence="3" id="KW-0804">Transcription</keyword>
<dbReference type="Pfam" id="PF00356">
    <property type="entry name" value="LacI"/>
    <property type="match status" value="1"/>
</dbReference>
<dbReference type="CDD" id="cd01392">
    <property type="entry name" value="HTH_LacI"/>
    <property type="match status" value="1"/>
</dbReference>
<dbReference type="SUPFAM" id="SSF53822">
    <property type="entry name" value="Periplasmic binding protein-like I"/>
    <property type="match status" value="1"/>
</dbReference>
<proteinExistence type="predicted"/>
<dbReference type="Pfam" id="PF13377">
    <property type="entry name" value="Peripla_BP_3"/>
    <property type="match status" value="1"/>
</dbReference>
<dbReference type="PRINTS" id="PR00036">
    <property type="entry name" value="HTHLACI"/>
</dbReference>